<evidence type="ECO:0000313" key="8">
    <source>
        <dbReference type="EMBL" id="MBS4201104.1"/>
    </source>
</evidence>
<comment type="caution">
    <text evidence="8">The sequence shown here is derived from an EMBL/GenBank/DDBJ whole genome shotgun (WGS) entry which is preliminary data.</text>
</comment>
<evidence type="ECO:0000259" key="7">
    <source>
        <dbReference type="Pfam" id="PF00248"/>
    </source>
</evidence>
<dbReference type="SUPFAM" id="SSF51430">
    <property type="entry name" value="NAD(P)-linked oxidoreductase"/>
    <property type="match status" value="1"/>
</dbReference>
<dbReference type="InterPro" id="IPR036812">
    <property type="entry name" value="NAD(P)_OxRdtase_dom_sf"/>
</dbReference>
<dbReference type="InterPro" id="IPR018170">
    <property type="entry name" value="Aldo/ket_reductase_CS"/>
</dbReference>
<dbReference type="PROSITE" id="PS00063">
    <property type="entry name" value="ALDOKETO_REDUCTASE_3"/>
    <property type="match status" value="1"/>
</dbReference>
<sequence length="276" mass="31429">MTIQNIKDYTVLNNGVHMPWLGLGVFQVEDGDEVINSVQHALEAGYHSIDTAAGYRNETGVGTAIKQSGIAREELFITTKLANSDQGYESTLRAFEESRKKLGLEYIDLYLIHWPGKTKFVDTWKAFEKLQKDGYIRAIGVSNFNIHHLETLKQNSDVIPAVNQVEFHPLLNQQELRQYCKNAGIQLEAWSPIMKGNLDLPQLTELAEKHGKTPAQIVLRWDLQHGVVTIPKSVHKERIQENANIFDFTLSDEDMKVIDQMNQNHRFGSDPDEIIF</sequence>
<keyword evidence="3" id="KW-0560">Oxidoreductase</keyword>
<keyword evidence="9" id="KW-1185">Reference proteome</keyword>
<dbReference type="Proteomes" id="UP000682713">
    <property type="component" value="Unassembled WGS sequence"/>
</dbReference>
<accession>A0A942TSP6</accession>
<dbReference type="PANTHER" id="PTHR43827:SF3">
    <property type="entry name" value="NADP-DEPENDENT OXIDOREDUCTASE DOMAIN-CONTAINING PROTEIN"/>
    <property type="match status" value="1"/>
</dbReference>
<evidence type="ECO:0000256" key="2">
    <source>
        <dbReference type="ARBA" id="ARBA00022857"/>
    </source>
</evidence>
<dbReference type="InterPro" id="IPR023210">
    <property type="entry name" value="NADP_OxRdtase_dom"/>
</dbReference>
<dbReference type="PRINTS" id="PR00069">
    <property type="entry name" value="ALDKETRDTASE"/>
</dbReference>
<evidence type="ECO:0000313" key="9">
    <source>
        <dbReference type="Proteomes" id="UP000682713"/>
    </source>
</evidence>
<feature type="active site" description="Proton donor" evidence="4">
    <location>
        <position position="55"/>
    </location>
</feature>
<dbReference type="CDD" id="cd19157">
    <property type="entry name" value="AKR_AKR5G1-3"/>
    <property type="match status" value="1"/>
</dbReference>
<dbReference type="FunFam" id="3.20.20.100:FF:000015">
    <property type="entry name" value="Oxidoreductase, aldo/keto reductase family"/>
    <property type="match status" value="1"/>
</dbReference>
<feature type="binding site" evidence="5">
    <location>
        <position position="113"/>
    </location>
    <ligand>
        <name>substrate</name>
    </ligand>
</feature>
<evidence type="ECO:0000256" key="1">
    <source>
        <dbReference type="ARBA" id="ARBA00007905"/>
    </source>
</evidence>
<dbReference type="Gene3D" id="3.20.20.100">
    <property type="entry name" value="NADP-dependent oxidoreductase domain"/>
    <property type="match status" value="1"/>
</dbReference>
<evidence type="ECO:0000256" key="6">
    <source>
        <dbReference type="PIRSR" id="PIRSR000097-3"/>
    </source>
</evidence>
<evidence type="ECO:0000256" key="3">
    <source>
        <dbReference type="ARBA" id="ARBA00023002"/>
    </source>
</evidence>
<protein>
    <submittedName>
        <fullName evidence="8">Aldo/keto reductase</fullName>
    </submittedName>
</protein>
<proteinExistence type="inferred from homology"/>
<evidence type="ECO:0000256" key="4">
    <source>
        <dbReference type="PIRSR" id="PIRSR000097-1"/>
    </source>
</evidence>
<dbReference type="EMBL" id="JAGYPJ010000001">
    <property type="protein sequence ID" value="MBS4201104.1"/>
    <property type="molecule type" value="Genomic_DNA"/>
</dbReference>
<gene>
    <name evidence="8" type="ORF">KHA93_15805</name>
</gene>
<dbReference type="AlphaFoldDB" id="A0A942TSP6"/>
<keyword evidence="2" id="KW-0521">NADP</keyword>
<dbReference type="InterPro" id="IPR020471">
    <property type="entry name" value="AKR"/>
</dbReference>
<dbReference type="Pfam" id="PF00248">
    <property type="entry name" value="Aldo_ket_red"/>
    <property type="match status" value="1"/>
</dbReference>
<evidence type="ECO:0000256" key="5">
    <source>
        <dbReference type="PIRSR" id="PIRSR000097-2"/>
    </source>
</evidence>
<feature type="site" description="Lowers pKa of active site Tyr" evidence="6">
    <location>
        <position position="80"/>
    </location>
</feature>
<feature type="domain" description="NADP-dependent oxidoreductase" evidence="7">
    <location>
        <begin position="21"/>
        <end position="262"/>
    </location>
</feature>
<comment type="similarity">
    <text evidence="1">Belongs to the aldo/keto reductase family.</text>
</comment>
<organism evidence="8 9">
    <name type="scientific">Lederbergia citrisecunda</name>
    <dbReference type="NCBI Taxonomy" id="2833583"/>
    <lineage>
        <taxon>Bacteria</taxon>
        <taxon>Bacillati</taxon>
        <taxon>Bacillota</taxon>
        <taxon>Bacilli</taxon>
        <taxon>Bacillales</taxon>
        <taxon>Bacillaceae</taxon>
        <taxon>Lederbergia</taxon>
    </lineage>
</organism>
<reference evidence="8 9" key="1">
    <citation type="submission" date="2021-05" db="EMBL/GenBank/DDBJ databases">
        <title>Novel Bacillus species.</title>
        <authorList>
            <person name="Liu G."/>
        </authorList>
    </citation>
    <scope>NUCLEOTIDE SEQUENCE [LARGE SCALE GENOMIC DNA]</scope>
    <source>
        <strain evidence="8 9">FJAT-49732</strain>
    </source>
</reference>
<dbReference type="PROSITE" id="PS00062">
    <property type="entry name" value="ALDOKETO_REDUCTASE_2"/>
    <property type="match status" value="1"/>
</dbReference>
<dbReference type="GO" id="GO:0016616">
    <property type="term" value="F:oxidoreductase activity, acting on the CH-OH group of donors, NAD or NADP as acceptor"/>
    <property type="evidence" value="ECO:0007669"/>
    <property type="project" value="UniProtKB-ARBA"/>
</dbReference>
<dbReference type="InterPro" id="IPR044500">
    <property type="entry name" value="AKR5G"/>
</dbReference>
<dbReference type="PIRSF" id="PIRSF000097">
    <property type="entry name" value="AKR"/>
    <property type="match status" value="1"/>
</dbReference>
<dbReference type="PANTHER" id="PTHR43827">
    <property type="entry name" value="2,5-DIKETO-D-GLUCONIC ACID REDUCTASE"/>
    <property type="match status" value="1"/>
</dbReference>
<name>A0A942TSP6_9BACI</name>